<evidence type="ECO:0000256" key="6">
    <source>
        <dbReference type="ARBA" id="ARBA00023134"/>
    </source>
</evidence>
<dbReference type="CDD" id="cd04096">
    <property type="entry name" value="eEF2_snRNP_like_C"/>
    <property type="match status" value="1"/>
</dbReference>
<dbReference type="InterPro" id="IPR020568">
    <property type="entry name" value="Ribosomal_Su5_D2-typ_SF"/>
</dbReference>
<dbReference type="PANTHER" id="PTHR42908">
    <property type="entry name" value="TRANSLATION ELONGATION FACTOR-RELATED"/>
    <property type="match status" value="1"/>
</dbReference>
<dbReference type="InParanoid" id="A0A151ZSF2"/>
<dbReference type="CDD" id="cd16261">
    <property type="entry name" value="EF2_snRNP_III"/>
    <property type="match status" value="1"/>
</dbReference>
<keyword evidence="3" id="KW-0547">Nucleotide-binding</keyword>
<dbReference type="InterPro" id="IPR041095">
    <property type="entry name" value="EFG_II"/>
</dbReference>
<dbReference type="NCBIfam" id="TIGR00231">
    <property type="entry name" value="small_GTP"/>
    <property type="match status" value="1"/>
</dbReference>
<protein>
    <submittedName>
        <fullName evidence="9">Elongation factor 2</fullName>
    </submittedName>
</protein>
<dbReference type="STRING" id="361077.A0A151ZSF2"/>
<dbReference type="InterPro" id="IPR005517">
    <property type="entry name" value="Transl_elong_EFG/EF2_IV"/>
</dbReference>
<dbReference type="InterPro" id="IPR009000">
    <property type="entry name" value="Transl_B-barrel_sf"/>
</dbReference>
<dbReference type="CDD" id="cd16268">
    <property type="entry name" value="EF2_II"/>
    <property type="match status" value="1"/>
</dbReference>
<dbReference type="FunFam" id="3.90.1430.10:FF:000003">
    <property type="entry name" value="Elongation factor 2"/>
    <property type="match status" value="1"/>
</dbReference>
<evidence type="ECO:0000259" key="8">
    <source>
        <dbReference type="PROSITE" id="PS51722"/>
    </source>
</evidence>
<dbReference type="FunFam" id="2.40.30.10:FF:000010">
    <property type="entry name" value="Translation elongation factor 2"/>
    <property type="match status" value="1"/>
</dbReference>
<dbReference type="GO" id="GO:0005829">
    <property type="term" value="C:cytosol"/>
    <property type="evidence" value="ECO:0007669"/>
    <property type="project" value="TreeGrafter"/>
</dbReference>
<evidence type="ECO:0000256" key="2">
    <source>
        <dbReference type="ARBA" id="ARBA00022490"/>
    </source>
</evidence>
<dbReference type="SUPFAM" id="SSF54980">
    <property type="entry name" value="EF-G C-terminal domain-like"/>
    <property type="match status" value="2"/>
</dbReference>
<dbReference type="Gene3D" id="2.40.30.10">
    <property type="entry name" value="Translation factors"/>
    <property type="match status" value="1"/>
</dbReference>
<evidence type="ECO:0000256" key="1">
    <source>
        <dbReference type="ARBA" id="ARBA00004496"/>
    </source>
</evidence>
<keyword evidence="10" id="KW-1185">Reference proteome</keyword>
<dbReference type="SMART" id="SM00889">
    <property type="entry name" value="EFG_IV"/>
    <property type="match status" value="1"/>
</dbReference>
<comment type="catalytic activity">
    <reaction evidence="7">
        <text>GTP + H2O = GDP + phosphate + H(+)</text>
        <dbReference type="Rhea" id="RHEA:19669"/>
        <dbReference type="ChEBI" id="CHEBI:15377"/>
        <dbReference type="ChEBI" id="CHEBI:15378"/>
        <dbReference type="ChEBI" id="CHEBI:37565"/>
        <dbReference type="ChEBI" id="CHEBI:43474"/>
        <dbReference type="ChEBI" id="CHEBI:58189"/>
    </reaction>
    <physiologicalReaction direction="left-to-right" evidence="7">
        <dbReference type="Rhea" id="RHEA:19670"/>
    </physiologicalReaction>
</comment>
<dbReference type="InterPro" id="IPR004161">
    <property type="entry name" value="EFTu-like_2"/>
</dbReference>
<evidence type="ECO:0000313" key="9">
    <source>
        <dbReference type="EMBL" id="KYQ96868.1"/>
    </source>
</evidence>
<dbReference type="PROSITE" id="PS51722">
    <property type="entry name" value="G_TR_2"/>
    <property type="match status" value="1"/>
</dbReference>
<evidence type="ECO:0000313" key="10">
    <source>
        <dbReference type="Proteomes" id="UP000076078"/>
    </source>
</evidence>
<dbReference type="Gene3D" id="3.40.50.300">
    <property type="entry name" value="P-loop containing nucleotide triphosphate hydrolases"/>
    <property type="match status" value="1"/>
</dbReference>
<dbReference type="InterPro" id="IPR027417">
    <property type="entry name" value="P-loop_NTPase"/>
</dbReference>
<dbReference type="SUPFAM" id="SSF54211">
    <property type="entry name" value="Ribosomal protein S5 domain 2-like"/>
    <property type="match status" value="1"/>
</dbReference>
<comment type="caution">
    <text evidence="9">The sequence shown here is derived from an EMBL/GenBank/DDBJ whole genome shotgun (WGS) entry which is preliminary data.</text>
</comment>
<dbReference type="PRINTS" id="PR00315">
    <property type="entry name" value="ELONGATNFCT"/>
</dbReference>
<name>A0A151ZSF2_TIELA</name>
<dbReference type="FunFam" id="3.30.70.870:FF:000002">
    <property type="entry name" value="Translation elongation factor 2"/>
    <property type="match status" value="1"/>
</dbReference>
<dbReference type="Pfam" id="PF00009">
    <property type="entry name" value="GTP_EFTU"/>
    <property type="match status" value="1"/>
</dbReference>
<dbReference type="GO" id="GO:0003924">
    <property type="term" value="F:GTPase activity"/>
    <property type="evidence" value="ECO:0007669"/>
    <property type="project" value="InterPro"/>
</dbReference>
<dbReference type="PANTHER" id="PTHR42908:SF10">
    <property type="entry name" value="EUKARYOTIC TRANSLATION ELONGATION FACTOR 2"/>
    <property type="match status" value="1"/>
</dbReference>
<feature type="domain" description="Tr-type G" evidence="8">
    <location>
        <begin position="5"/>
        <end position="342"/>
    </location>
</feature>
<gene>
    <name evidence="9" type="ORF">DLAC_04177</name>
</gene>
<evidence type="ECO:0000256" key="7">
    <source>
        <dbReference type="ARBA" id="ARBA00049117"/>
    </source>
</evidence>
<comment type="subcellular location">
    <subcellularLocation>
        <location evidence="1">Cytoplasm</location>
    </subcellularLocation>
</comment>
<dbReference type="FunFam" id="3.30.70.240:FF:000003">
    <property type="entry name" value="Translation elongation factor 2"/>
    <property type="match status" value="1"/>
</dbReference>
<evidence type="ECO:0000256" key="3">
    <source>
        <dbReference type="ARBA" id="ARBA00022741"/>
    </source>
</evidence>
<proteinExistence type="predicted"/>
<dbReference type="SUPFAM" id="SSF50447">
    <property type="entry name" value="Translation proteins"/>
    <property type="match status" value="1"/>
</dbReference>
<keyword evidence="6" id="KW-0342">GTP-binding</keyword>
<dbReference type="CDD" id="cd01885">
    <property type="entry name" value="EF2"/>
    <property type="match status" value="1"/>
</dbReference>
<dbReference type="EMBL" id="LODT01000021">
    <property type="protein sequence ID" value="KYQ96868.1"/>
    <property type="molecule type" value="Genomic_DNA"/>
</dbReference>
<dbReference type="InterPro" id="IPR000640">
    <property type="entry name" value="EFG_V-like"/>
</dbReference>
<evidence type="ECO:0000256" key="4">
    <source>
        <dbReference type="ARBA" id="ARBA00022768"/>
    </source>
</evidence>
<dbReference type="GO" id="GO:1990904">
    <property type="term" value="C:ribonucleoprotein complex"/>
    <property type="evidence" value="ECO:0007669"/>
    <property type="project" value="TreeGrafter"/>
</dbReference>
<dbReference type="Pfam" id="PF00679">
    <property type="entry name" value="EFG_C"/>
    <property type="match status" value="1"/>
</dbReference>
<keyword evidence="2" id="KW-0963">Cytoplasm</keyword>
<dbReference type="GO" id="GO:0005525">
    <property type="term" value="F:GTP binding"/>
    <property type="evidence" value="ECO:0007669"/>
    <property type="project" value="UniProtKB-KW"/>
</dbReference>
<dbReference type="Gene3D" id="3.90.1430.10">
    <property type="entry name" value="Yeast translation eEF2 (G' domain)"/>
    <property type="match status" value="1"/>
</dbReference>
<reference evidence="9 10" key="1">
    <citation type="submission" date="2015-12" db="EMBL/GenBank/DDBJ databases">
        <title>Dictyostelia acquired genes for synthesis and detection of signals that induce cell-type specialization by lateral gene transfer from prokaryotes.</title>
        <authorList>
            <person name="Gloeckner G."/>
            <person name="Schaap P."/>
        </authorList>
    </citation>
    <scope>NUCLEOTIDE SEQUENCE [LARGE SCALE GENOMIC DNA]</scope>
    <source>
        <strain evidence="9 10">TK</strain>
    </source>
</reference>
<dbReference type="InterPro" id="IPR005225">
    <property type="entry name" value="Small_GTP-bd"/>
</dbReference>
<dbReference type="InterPro" id="IPR014721">
    <property type="entry name" value="Ribsml_uS5_D2-typ_fold_subgr"/>
</dbReference>
<dbReference type="GO" id="GO:0003746">
    <property type="term" value="F:translation elongation factor activity"/>
    <property type="evidence" value="ECO:0007669"/>
    <property type="project" value="UniProtKB-KW"/>
</dbReference>
<evidence type="ECO:0000256" key="5">
    <source>
        <dbReference type="ARBA" id="ARBA00022917"/>
    </source>
</evidence>
<accession>A0A151ZSF2</accession>
<dbReference type="Proteomes" id="UP000076078">
    <property type="component" value="Unassembled WGS sequence"/>
</dbReference>
<dbReference type="OrthoDB" id="364892at2759"/>
<dbReference type="SMART" id="SM00838">
    <property type="entry name" value="EFG_C"/>
    <property type="match status" value="1"/>
</dbReference>
<dbReference type="CDD" id="cd01681">
    <property type="entry name" value="aeEF2_snRNP_like_IV"/>
    <property type="match status" value="1"/>
</dbReference>
<dbReference type="InterPro" id="IPR035647">
    <property type="entry name" value="EFG_III/V"/>
</dbReference>
<organism evidence="9 10">
    <name type="scientific">Tieghemostelium lacteum</name>
    <name type="common">Slime mold</name>
    <name type="synonym">Dictyostelium lacteum</name>
    <dbReference type="NCBI Taxonomy" id="361077"/>
    <lineage>
        <taxon>Eukaryota</taxon>
        <taxon>Amoebozoa</taxon>
        <taxon>Evosea</taxon>
        <taxon>Eumycetozoa</taxon>
        <taxon>Dictyostelia</taxon>
        <taxon>Dictyosteliales</taxon>
        <taxon>Raperosteliaceae</taxon>
        <taxon>Tieghemostelium</taxon>
    </lineage>
</organism>
<dbReference type="AlphaFoldDB" id="A0A151ZSF2"/>
<dbReference type="Gene3D" id="3.30.70.870">
    <property type="entry name" value="Elongation Factor G (Translational Gtpase), domain 3"/>
    <property type="match status" value="1"/>
</dbReference>
<keyword evidence="5" id="KW-0648">Protein biosynthesis</keyword>
<dbReference type="FunFam" id="3.40.50.300:FF:000058">
    <property type="entry name" value="Translation elongation factor 2"/>
    <property type="match status" value="1"/>
</dbReference>
<dbReference type="Gene3D" id="3.30.230.10">
    <property type="match status" value="1"/>
</dbReference>
<dbReference type="Pfam" id="PF03144">
    <property type="entry name" value="GTP_EFTU_D2"/>
    <property type="match status" value="1"/>
</dbReference>
<dbReference type="Pfam" id="PF14492">
    <property type="entry name" value="EFG_III"/>
    <property type="match status" value="1"/>
</dbReference>
<dbReference type="Gene3D" id="3.30.70.240">
    <property type="match status" value="1"/>
</dbReference>
<dbReference type="Pfam" id="PF03764">
    <property type="entry name" value="EFG_IV"/>
    <property type="match status" value="1"/>
</dbReference>
<dbReference type="SUPFAM" id="SSF52540">
    <property type="entry name" value="P-loop containing nucleoside triphosphate hydrolases"/>
    <property type="match status" value="1"/>
</dbReference>
<dbReference type="GO" id="GO:0043022">
    <property type="term" value="F:ribosome binding"/>
    <property type="evidence" value="ECO:0007669"/>
    <property type="project" value="TreeGrafter"/>
</dbReference>
<dbReference type="FunFam" id="3.30.230.10:FF:000009">
    <property type="entry name" value="116 kDa U5 small nuclear ribonucleoprotein component"/>
    <property type="match status" value="1"/>
</dbReference>
<keyword evidence="4 9" id="KW-0251">Elongation factor</keyword>
<sequence>MKRPENIRNISVIAHVDHGKTTLSDSLVSRAGIIAEKNSGGVRYMSTTKIEQDRGITIKSSSISLHFELTDKEMLPNGSSDSGEFLINLIDSPGHVDFSSEVTAALRVTDGALVVVDCVEGACVQTETVLRQACAEQIRPVLFINKIDRFLVELQKDSESCYQSFVRVINQVNEAIGTFSTADFDANDSETDTAMYLSPENGKVAFGSGYLGFGFNLGTWAKIYSQKFGINRQKLVKRLWGENYYCPDSKVWQTESTSKATGKQLPRTFCKFILDPIFQIYHQVMADDFEKLSQMMKGLGVQLDKEDQDLKEKQLFKSVMKKLLPVADCILEMVVLQLPSPLTAQRYRIDTLYDGPMDDECANAIRDCDPNGPLMMYVSKLVPTSEAGHFYAFGRVFSGTVKSNQKVSILTSDSTGKVIRGSIQRPVLMMGRKTENIEECPCGNIIGLVGVDQFILKSATITTSDLGSPIRGMKLYVSPVVRMAVQPKDTRQLPKLVEGLKRLSKADPSVVCTTEESGELIIAGVGELHLEICLNELITTHAGIDVVASQPIVSFRESVLSTSSMMCISKSPNNLNRLYANAEPLSNELSNAIEQNLLPQEAKELSKYLSDNFDWQSEDAKNIWSFGPEISGANTLVNMTKGVQNLGEIKDSIVQSFQWSTREGVLCSEELRGVRFNIHDAKLHSDSVHRSGMSQIIPATRRVLYASQLTATPTLLEPIYLVSISVTHDAVAGVYLVLNKRKGSIISEERKVGSPLVTIVAHLPVLQSFGFTGELRANTSGKAFPQCTFDHWKSLGSLESKQVNDLVLETRKRKGLAVEIPHISKFYDKIN</sequence>
<dbReference type="InterPro" id="IPR000795">
    <property type="entry name" value="T_Tr_GTP-bd_dom"/>
</dbReference>